<evidence type="ECO:0000256" key="1">
    <source>
        <dbReference type="ARBA" id="ARBA00004141"/>
    </source>
</evidence>
<evidence type="ECO:0000313" key="11">
    <source>
        <dbReference type="RefSeq" id="XP_035691073.1"/>
    </source>
</evidence>
<feature type="transmembrane region" description="Helical" evidence="8">
    <location>
        <begin position="357"/>
        <end position="380"/>
    </location>
</feature>
<protein>
    <submittedName>
        <fullName evidence="11">Protein spinster homolog 1-like isoform X1</fullName>
    </submittedName>
</protein>
<dbReference type="Gene3D" id="1.20.1250.20">
    <property type="entry name" value="MFS general substrate transporter like domains"/>
    <property type="match status" value="1"/>
</dbReference>
<feature type="region of interest" description="Disordered" evidence="7">
    <location>
        <begin position="541"/>
        <end position="563"/>
    </location>
</feature>
<organism evidence="10 11">
    <name type="scientific">Branchiostoma floridae</name>
    <name type="common">Florida lancelet</name>
    <name type="synonym">Amphioxus</name>
    <dbReference type="NCBI Taxonomy" id="7739"/>
    <lineage>
        <taxon>Eukaryota</taxon>
        <taxon>Metazoa</taxon>
        <taxon>Chordata</taxon>
        <taxon>Cephalochordata</taxon>
        <taxon>Leptocardii</taxon>
        <taxon>Amphioxiformes</taxon>
        <taxon>Branchiostomatidae</taxon>
        <taxon>Branchiostoma</taxon>
    </lineage>
</organism>
<dbReference type="InterPro" id="IPR020846">
    <property type="entry name" value="MFS_dom"/>
</dbReference>
<dbReference type="OMA" id="YICAAGL"/>
<feature type="transmembrane region" description="Helical" evidence="8">
    <location>
        <begin position="314"/>
        <end position="337"/>
    </location>
</feature>
<keyword evidence="10" id="KW-1185">Reference proteome</keyword>
<reference evidence="10" key="1">
    <citation type="journal article" date="2020" name="Nat. Ecol. Evol.">
        <title>Deeply conserved synteny resolves early events in vertebrate evolution.</title>
        <authorList>
            <person name="Simakov O."/>
            <person name="Marletaz F."/>
            <person name="Yue J.X."/>
            <person name="O'Connell B."/>
            <person name="Jenkins J."/>
            <person name="Brandt A."/>
            <person name="Calef R."/>
            <person name="Tung C.H."/>
            <person name="Huang T.K."/>
            <person name="Schmutz J."/>
            <person name="Satoh N."/>
            <person name="Yu J.K."/>
            <person name="Putnam N.H."/>
            <person name="Green R.E."/>
            <person name="Rokhsar D.S."/>
        </authorList>
    </citation>
    <scope>NUCLEOTIDE SEQUENCE [LARGE SCALE GENOMIC DNA]</scope>
    <source>
        <strain evidence="10">S238N-H82</strain>
    </source>
</reference>
<feature type="domain" description="Major facilitator superfamily (MFS) profile" evidence="9">
    <location>
        <begin position="104"/>
        <end position="526"/>
    </location>
</feature>
<dbReference type="PROSITE" id="PS50850">
    <property type="entry name" value="MFS"/>
    <property type="match status" value="1"/>
</dbReference>
<comment type="subcellular location">
    <subcellularLocation>
        <location evidence="1">Membrane</location>
        <topology evidence="1">Multi-pass membrane protein</topology>
    </subcellularLocation>
</comment>
<evidence type="ECO:0000313" key="10">
    <source>
        <dbReference type="Proteomes" id="UP000001554"/>
    </source>
</evidence>
<dbReference type="InterPro" id="IPR036259">
    <property type="entry name" value="MFS_trans_sf"/>
</dbReference>
<keyword evidence="4 8" id="KW-1133">Transmembrane helix</keyword>
<keyword evidence="2" id="KW-0813">Transport</keyword>
<dbReference type="AlphaFoldDB" id="A0A9J7LZ86"/>
<dbReference type="Pfam" id="PF07690">
    <property type="entry name" value="MFS_1"/>
    <property type="match status" value="1"/>
</dbReference>
<feature type="transmembrane region" description="Helical" evidence="8">
    <location>
        <begin position="141"/>
        <end position="162"/>
    </location>
</feature>
<feature type="transmembrane region" description="Helical" evidence="8">
    <location>
        <begin position="392"/>
        <end position="412"/>
    </location>
</feature>
<evidence type="ECO:0000256" key="4">
    <source>
        <dbReference type="ARBA" id="ARBA00022989"/>
    </source>
</evidence>
<evidence type="ECO:0000256" key="6">
    <source>
        <dbReference type="ARBA" id="ARBA00024338"/>
    </source>
</evidence>
<evidence type="ECO:0000259" key="9">
    <source>
        <dbReference type="PROSITE" id="PS50850"/>
    </source>
</evidence>
<feature type="transmembrane region" description="Helical" evidence="8">
    <location>
        <begin position="169"/>
        <end position="188"/>
    </location>
</feature>
<name>A0A9J7LZ86_BRAFL</name>
<accession>A0A9J7LZ86</accession>
<dbReference type="PANTHER" id="PTHR23505:SF79">
    <property type="entry name" value="PROTEIN SPINSTER"/>
    <property type="match status" value="1"/>
</dbReference>
<evidence type="ECO:0000256" key="2">
    <source>
        <dbReference type="ARBA" id="ARBA00022448"/>
    </source>
</evidence>
<feature type="transmembrane region" description="Helical" evidence="8">
    <location>
        <begin position="497"/>
        <end position="522"/>
    </location>
</feature>
<feature type="compositionally biased region" description="Acidic residues" evidence="7">
    <location>
        <begin position="549"/>
        <end position="558"/>
    </location>
</feature>
<dbReference type="OrthoDB" id="6770063at2759"/>
<dbReference type="GeneID" id="118425986"/>
<dbReference type="SUPFAM" id="SSF103473">
    <property type="entry name" value="MFS general substrate transporter"/>
    <property type="match status" value="1"/>
</dbReference>
<dbReference type="CDD" id="cd17328">
    <property type="entry name" value="MFS_spinster_like"/>
    <property type="match status" value="1"/>
</dbReference>
<feature type="transmembrane region" description="Helical" evidence="8">
    <location>
        <begin position="261"/>
        <end position="281"/>
    </location>
</feature>
<feature type="transmembrane region" description="Helical" evidence="8">
    <location>
        <begin position="418"/>
        <end position="447"/>
    </location>
</feature>
<dbReference type="GO" id="GO:0016020">
    <property type="term" value="C:membrane"/>
    <property type="evidence" value="ECO:0000318"/>
    <property type="project" value="GO_Central"/>
</dbReference>
<feature type="transmembrane region" description="Helical" evidence="8">
    <location>
        <begin position="99"/>
        <end position="117"/>
    </location>
</feature>
<evidence type="ECO:0000256" key="3">
    <source>
        <dbReference type="ARBA" id="ARBA00022692"/>
    </source>
</evidence>
<dbReference type="InterPro" id="IPR011701">
    <property type="entry name" value="MFS"/>
</dbReference>
<dbReference type="PANTHER" id="PTHR23505">
    <property type="entry name" value="SPINSTER"/>
    <property type="match status" value="1"/>
</dbReference>
<keyword evidence="5 8" id="KW-0472">Membrane</keyword>
<evidence type="ECO:0000256" key="7">
    <source>
        <dbReference type="SAM" id="MobiDB-lite"/>
    </source>
</evidence>
<feature type="transmembrane region" description="Helical" evidence="8">
    <location>
        <begin position="230"/>
        <end position="249"/>
    </location>
</feature>
<feature type="transmembrane region" description="Helical" evidence="8">
    <location>
        <begin position="459"/>
        <end position="477"/>
    </location>
</feature>
<dbReference type="Proteomes" id="UP000001554">
    <property type="component" value="Chromosome 11"/>
</dbReference>
<evidence type="ECO:0000256" key="8">
    <source>
        <dbReference type="SAM" id="Phobius"/>
    </source>
</evidence>
<dbReference type="InterPro" id="IPR044770">
    <property type="entry name" value="MFS_spinster-like"/>
</dbReference>
<keyword evidence="3 8" id="KW-0812">Transmembrane</keyword>
<evidence type="ECO:0000256" key="5">
    <source>
        <dbReference type="ARBA" id="ARBA00023136"/>
    </source>
</evidence>
<sequence>MAESTDDLLEPFLSPEENGDLPTASKSFQTRSRDPTRITNVVSDSGDLDQSEVMMHRAAPLSPEMVYEKSHHRQPIIMSDSESETDQSESTLQHRSGGCLVYGTVAVLVFVNLLNYMDRFTLAGVLIDIQSFYGISNSDAGLLQTSFILSYMVLAPLFGYLGDRYNRKFLMAAGILFWSGTTLAGSFIPKEHFWLFLFMRAMVGIGEASYSTIAPTIIADMFTKDRRTTMLTFFYFATPVGSGLGFIVGTNVAKLLGAWQWALRVTPILGVVAVILILLFVPNPPRGEADGGNARLTNTSFLTDLKQLCRNGSFMLDTAGFTCVSFVTGALALWAPSFIAYAMTDGHKPTDKMQADIALIFGGITCAAGVIGTVAGAEWGKRWKKSNPTADPLVCAIGMLGCTPFLYFALLLSRTNIIVTYVLVLIGEIFLCLNWTLVADIVLYVVIPTRRSTAEAVQIVICHLLGDAGSPYLIGIVSDAIASGHDNYIIKYQSLKYALLINTFVCVIGGAFFLGCAFFIVGDRARADRITRGDLSSYVAGENDPVVTPEDEDDEDDPNFTSVSLHNLLSGEESEHSDLGNNLILPVDPLDSYLHQTETLMDGNTRT</sequence>
<feature type="transmembrane region" description="Helical" evidence="8">
    <location>
        <begin position="194"/>
        <end position="218"/>
    </location>
</feature>
<reference evidence="11" key="2">
    <citation type="submission" date="2025-08" db="UniProtKB">
        <authorList>
            <consortium name="RefSeq"/>
        </authorList>
    </citation>
    <scope>IDENTIFICATION</scope>
    <source>
        <strain evidence="11">S238N-H82</strain>
        <tissue evidence="11">Testes</tissue>
    </source>
</reference>
<dbReference type="RefSeq" id="XP_035691073.1">
    <property type="nucleotide sequence ID" value="XM_035835180.1"/>
</dbReference>
<feature type="region of interest" description="Disordered" evidence="7">
    <location>
        <begin position="1"/>
        <end position="45"/>
    </location>
</feature>
<proteinExistence type="inferred from homology"/>
<dbReference type="GO" id="GO:0022857">
    <property type="term" value="F:transmembrane transporter activity"/>
    <property type="evidence" value="ECO:0000318"/>
    <property type="project" value="GO_Central"/>
</dbReference>
<dbReference type="KEGG" id="bfo:118425986"/>
<gene>
    <name evidence="11" type="primary">LOC118425986</name>
</gene>
<comment type="similarity">
    <text evidence="6">Belongs to the major facilitator superfamily. Spinster (TC 2.A.1.49) family.</text>
</comment>